<evidence type="ECO:0000256" key="3">
    <source>
        <dbReference type="ARBA" id="ARBA00022692"/>
    </source>
</evidence>
<dbReference type="InterPro" id="IPR020846">
    <property type="entry name" value="MFS_dom"/>
</dbReference>
<dbReference type="Gene3D" id="1.20.1250.20">
    <property type="entry name" value="MFS general substrate transporter like domains"/>
    <property type="match status" value="2"/>
</dbReference>
<feature type="domain" description="Major facilitator superfamily (MFS) profile" evidence="7">
    <location>
        <begin position="33"/>
        <end position="418"/>
    </location>
</feature>
<organism evidence="8 9">
    <name type="scientific">Microbacterium capsulatum</name>
    <dbReference type="NCBI Taxonomy" id="3041921"/>
    <lineage>
        <taxon>Bacteria</taxon>
        <taxon>Bacillati</taxon>
        <taxon>Actinomycetota</taxon>
        <taxon>Actinomycetes</taxon>
        <taxon>Micrococcales</taxon>
        <taxon>Microbacteriaceae</taxon>
        <taxon>Microbacterium</taxon>
    </lineage>
</organism>
<dbReference type="EMBL" id="JAVFCB010000006">
    <property type="protein sequence ID" value="MDQ4214613.1"/>
    <property type="molecule type" value="Genomic_DNA"/>
</dbReference>
<feature type="transmembrane region" description="Helical" evidence="6">
    <location>
        <begin position="36"/>
        <end position="61"/>
    </location>
</feature>
<proteinExistence type="predicted"/>
<evidence type="ECO:0000256" key="5">
    <source>
        <dbReference type="ARBA" id="ARBA00023136"/>
    </source>
</evidence>
<dbReference type="RefSeq" id="WP_308489556.1">
    <property type="nucleotide sequence ID" value="NZ_JAVFCB010000006.1"/>
</dbReference>
<accession>A0ABU0XHM2</accession>
<evidence type="ECO:0000256" key="4">
    <source>
        <dbReference type="ARBA" id="ARBA00022989"/>
    </source>
</evidence>
<dbReference type="InterPro" id="IPR022324">
    <property type="entry name" value="Bacilysin_exporter_BacE_put"/>
</dbReference>
<dbReference type="PANTHER" id="PTHR23513:SF6">
    <property type="entry name" value="MAJOR FACILITATOR SUPERFAMILY ASSOCIATED DOMAIN-CONTAINING PROTEIN"/>
    <property type="match status" value="1"/>
</dbReference>
<name>A0ABU0XHM2_9MICO</name>
<evidence type="ECO:0000313" key="8">
    <source>
        <dbReference type="EMBL" id="MDQ4214613.1"/>
    </source>
</evidence>
<feature type="transmembrane region" description="Helical" evidence="6">
    <location>
        <begin position="236"/>
        <end position="259"/>
    </location>
</feature>
<reference evidence="8 9" key="1">
    <citation type="submission" date="2023-08" db="EMBL/GenBank/DDBJ databases">
        <title>Microbacterium sp. nov., isolated from a waste landfill.</title>
        <authorList>
            <person name="Wen W."/>
        </authorList>
    </citation>
    <scope>NUCLEOTIDE SEQUENCE [LARGE SCALE GENOMIC DNA]</scope>
    <source>
        <strain evidence="8 9">ASV81</strain>
    </source>
</reference>
<keyword evidence="4 6" id="KW-1133">Transmembrane helix</keyword>
<dbReference type="InterPro" id="IPR011701">
    <property type="entry name" value="MFS"/>
</dbReference>
<evidence type="ECO:0000256" key="2">
    <source>
        <dbReference type="ARBA" id="ARBA00022475"/>
    </source>
</evidence>
<dbReference type="CDD" id="cd06173">
    <property type="entry name" value="MFS_MefA_like"/>
    <property type="match status" value="1"/>
</dbReference>
<keyword evidence="9" id="KW-1185">Reference proteome</keyword>
<comment type="subcellular location">
    <subcellularLocation>
        <location evidence="1">Cell membrane</location>
        <topology evidence="1">Multi-pass membrane protein</topology>
    </subcellularLocation>
</comment>
<dbReference type="Proteomes" id="UP001230289">
    <property type="component" value="Unassembled WGS sequence"/>
</dbReference>
<keyword evidence="3 6" id="KW-0812">Transmembrane</keyword>
<dbReference type="PRINTS" id="PR01988">
    <property type="entry name" value="EXPORTERBACE"/>
</dbReference>
<dbReference type="SUPFAM" id="SSF103473">
    <property type="entry name" value="MFS general substrate transporter"/>
    <property type="match status" value="1"/>
</dbReference>
<evidence type="ECO:0000256" key="1">
    <source>
        <dbReference type="ARBA" id="ARBA00004651"/>
    </source>
</evidence>
<dbReference type="PANTHER" id="PTHR23513">
    <property type="entry name" value="INTEGRAL MEMBRANE EFFLUX PROTEIN-RELATED"/>
    <property type="match status" value="1"/>
</dbReference>
<protein>
    <submittedName>
        <fullName evidence="8">MFS transporter</fullName>
    </submittedName>
</protein>
<keyword evidence="2" id="KW-1003">Cell membrane</keyword>
<evidence type="ECO:0000313" key="9">
    <source>
        <dbReference type="Proteomes" id="UP001230289"/>
    </source>
</evidence>
<dbReference type="InterPro" id="IPR036259">
    <property type="entry name" value="MFS_trans_sf"/>
</dbReference>
<comment type="caution">
    <text evidence="8">The sequence shown here is derived from an EMBL/GenBank/DDBJ whole genome shotgun (WGS) entry which is preliminary data.</text>
</comment>
<dbReference type="Pfam" id="PF07690">
    <property type="entry name" value="MFS_1"/>
    <property type="match status" value="1"/>
</dbReference>
<feature type="transmembrane region" description="Helical" evidence="6">
    <location>
        <begin position="306"/>
        <end position="326"/>
    </location>
</feature>
<feature type="transmembrane region" description="Helical" evidence="6">
    <location>
        <begin position="98"/>
        <end position="116"/>
    </location>
</feature>
<feature type="transmembrane region" description="Helical" evidence="6">
    <location>
        <begin position="67"/>
        <end position="86"/>
    </location>
</feature>
<dbReference type="PROSITE" id="PS50850">
    <property type="entry name" value="MFS"/>
    <property type="match status" value="1"/>
</dbReference>
<evidence type="ECO:0000256" key="6">
    <source>
        <dbReference type="SAM" id="Phobius"/>
    </source>
</evidence>
<keyword evidence="5 6" id="KW-0472">Membrane</keyword>
<feature type="transmembrane region" description="Helical" evidence="6">
    <location>
        <begin position="378"/>
        <end position="398"/>
    </location>
</feature>
<feature type="transmembrane region" description="Helical" evidence="6">
    <location>
        <begin position="279"/>
        <end position="299"/>
    </location>
</feature>
<evidence type="ECO:0000259" key="7">
    <source>
        <dbReference type="PROSITE" id="PS50850"/>
    </source>
</evidence>
<feature type="transmembrane region" description="Helical" evidence="6">
    <location>
        <begin position="332"/>
        <end position="357"/>
    </location>
</feature>
<gene>
    <name evidence="8" type="ORF">RBR11_11880</name>
</gene>
<feature type="transmembrane region" description="Helical" evidence="6">
    <location>
        <begin position="404"/>
        <end position="422"/>
    </location>
</feature>
<sequence length="432" mass="45241">MTAENVDPSPPTPGVRLSAALLRPFSSLHGNRDFSALLVSNVLFFGGVWTLSFVLGWMVFAQTGSEVLVAVFTTVRLLPLLLGPVAGAITDRMDRRRLLVIACIMAAVAVVVVAALATAGLASFWVLTAAGLLLGLAHSPSQPARAALVAERVPAEHLSNANALNALTFSVTLMIGPAIGGVAVSTLGAPAALWLCVAWFLGSLIALRWTRGGYTPPEEPHGSIWRMLWDGFHAIVRLRVVLAVLLVTIATNALVWTILQGFMPVFAREQGLDAAGLGLLLTVYGLGGIVGSFTIAALGDIRWKGAVFVIGTATMAFFWILFAVLHPPVLSAVAFTIAGLISATFGVMQTTLMLSATPPELQGRAMGLQELAIGAQPISAMVIGVVAQLIGISLTTVISASLEIVLLIVIAVAVPALMRYHGTAPEDAVPRR</sequence>